<evidence type="ECO:0000313" key="3">
    <source>
        <dbReference type="Proteomes" id="UP000265618"/>
    </source>
</evidence>
<evidence type="ECO:0000313" key="2">
    <source>
        <dbReference type="EMBL" id="GIQ86425.1"/>
    </source>
</evidence>
<reference evidence="2 3" key="1">
    <citation type="journal article" date="2018" name="PLoS ONE">
        <title>The draft genome of Kipferlia bialata reveals reductive genome evolution in fornicate parasites.</title>
        <authorList>
            <person name="Tanifuji G."/>
            <person name="Takabayashi S."/>
            <person name="Kume K."/>
            <person name="Takagi M."/>
            <person name="Nakayama T."/>
            <person name="Kamikawa R."/>
            <person name="Inagaki Y."/>
            <person name="Hashimoto T."/>
        </authorList>
    </citation>
    <scope>NUCLEOTIDE SEQUENCE [LARGE SCALE GENOMIC DNA]</scope>
    <source>
        <strain evidence="2">NY0173</strain>
    </source>
</reference>
<dbReference type="EMBL" id="BDIP01002522">
    <property type="protein sequence ID" value="GIQ86425.1"/>
    <property type="molecule type" value="Genomic_DNA"/>
</dbReference>
<comment type="caution">
    <text evidence="2">The sequence shown here is derived from an EMBL/GenBank/DDBJ whole genome shotgun (WGS) entry which is preliminary data.</text>
</comment>
<proteinExistence type="predicted"/>
<accession>A0A9K3D2K3</accession>
<evidence type="ECO:0000256" key="1">
    <source>
        <dbReference type="SAM" id="MobiDB-lite"/>
    </source>
</evidence>
<dbReference type="Proteomes" id="UP000265618">
    <property type="component" value="Unassembled WGS sequence"/>
</dbReference>
<organism evidence="2 3">
    <name type="scientific">Kipferlia bialata</name>
    <dbReference type="NCBI Taxonomy" id="797122"/>
    <lineage>
        <taxon>Eukaryota</taxon>
        <taxon>Metamonada</taxon>
        <taxon>Carpediemonas-like organisms</taxon>
        <taxon>Kipferlia</taxon>
    </lineage>
</organism>
<name>A0A9K3D2K3_9EUKA</name>
<dbReference type="AlphaFoldDB" id="A0A9K3D2K3"/>
<keyword evidence="3" id="KW-1185">Reference proteome</keyword>
<evidence type="ECO:0008006" key="4">
    <source>
        <dbReference type="Google" id="ProtNLM"/>
    </source>
</evidence>
<feature type="region of interest" description="Disordered" evidence="1">
    <location>
        <begin position="79"/>
        <end position="100"/>
    </location>
</feature>
<protein>
    <recommendedName>
        <fullName evidence="4">GIY-YIG domain-containing protein</fullName>
    </recommendedName>
</protein>
<gene>
    <name evidence="2" type="ORF">KIPB_008279</name>
</gene>
<sequence>MLSLSHFRSGLLRYKYDPEFSPEEGLKKGQVMYVGKATKLRAEARSHLKRGKYYEGEIIQYFELITGASVQELNDAETRHAKKHNPPRNKCETQGQGRSARFVQCTGSPAKNQKRPTFDSEMDLLSQRMAGLSVKGQPASPSQRVYVTKQGAKGTKYHLKCGCSGARSGYTLQAVLNGEHGREGVEFTKCKVCWVD</sequence>
<dbReference type="CDD" id="cd00719">
    <property type="entry name" value="GIY-YIG_SF"/>
    <property type="match status" value="1"/>
</dbReference>